<keyword evidence="1" id="KW-0479">Metal-binding</keyword>
<accession>A0A0Q9Z680</accession>
<evidence type="ECO:0000256" key="1">
    <source>
        <dbReference type="ARBA" id="ARBA00022723"/>
    </source>
</evidence>
<gene>
    <name evidence="3" type="ORF">APR42_06620</name>
</gene>
<keyword evidence="4" id="KW-1185">Reference proteome</keyword>
<evidence type="ECO:0000313" key="4">
    <source>
        <dbReference type="Proteomes" id="UP000051643"/>
    </source>
</evidence>
<dbReference type="PANTHER" id="PTHR23422:SF11">
    <property type="entry name" value="DIPEPTIDYL PEPTIDASE 3"/>
    <property type="match status" value="1"/>
</dbReference>
<evidence type="ECO:0000313" key="3">
    <source>
        <dbReference type="EMBL" id="KRG28447.1"/>
    </source>
</evidence>
<dbReference type="Proteomes" id="UP000051643">
    <property type="component" value="Unassembled WGS sequence"/>
</dbReference>
<dbReference type="RefSeq" id="WP_057482119.1">
    <property type="nucleotide sequence ID" value="NZ_BMWR01000001.1"/>
</dbReference>
<dbReference type="PANTHER" id="PTHR23422">
    <property type="entry name" value="DIPEPTIDYL PEPTIDASE III-RELATED"/>
    <property type="match status" value="1"/>
</dbReference>
<protein>
    <submittedName>
        <fullName evidence="3">Dihydrofolate reductase</fullName>
    </submittedName>
</protein>
<organism evidence="3 4">
    <name type="scientific">Salegentibacter mishustinae</name>
    <dbReference type="NCBI Taxonomy" id="270918"/>
    <lineage>
        <taxon>Bacteria</taxon>
        <taxon>Pseudomonadati</taxon>
        <taxon>Bacteroidota</taxon>
        <taxon>Flavobacteriia</taxon>
        <taxon>Flavobacteriales</taxon>
        <taxon>Flavobacteriaceae</taxon>
        <taxon>Salegentibacter</taxon>
    </lineage>
</organism>
<name>A0A0Q9Z680_9FLAO</name>
<dbReference type="STRING" id="270918.APR42_06620"/>
<keyword evidence="2" id="KW-0378">Hydrolase</keyword>
<proteinExistence type="predicted"/>
<dbReference type="Pfam" id="PF03571">
    <property type="entry name" value="Peptidase_M49"/>
    <property type="match status" value="2"/>
</dbReference>
<dbReference type="OrthoDB" id="9812747at2"/>
<dbReference type="Gene3D" id="3.30.540.30">
    <property type="match status" value="2"/>
</dbReference>
<dbReference type="GO" id="GO:0046872">
    <property type="term" value="F:metal ion binding"/>
    <property type="evidence" value="ECO:0007669"/>
    <property type="project" value="UniProtKB-KW"/>
</dbReference>
<comment type="caution">
    <text evidence="3">The sequence shown here is derived from an EMBL/GenBank/DDBJ whole genome shotgun (WGS) entry which is preliminary data.</text>
</comment>
<dbReference type="GO" id="GO:0016787">
    <property type="term" value="F:hydrolase activity"/>
    <property type="evidence" value="ECO:0007669"/>
    <property type="project" value="UniProtKB-KW"/>
</dbReference>
<reference evidence="3" key="1">
    <citation type="submission" date="2015-10" db="EMBL/GenBank/DDBJ databases">
        <title>Draft genome sequence of Salegentibacter mishustinae KCTC 12263.</title>
        <authorList>
            <person name="Lin W."/>
            <person name="Zheng Q."/>
        </authorList>
    </citation>
    <scope>NUCLEOTIDE SEQUENCE [LARGE SCALE GENOMIC DNA]</scope>
    <source>
        <strain evidence="3">KCTC 12263</strain>
    </source>
</reference>
<dbReference type="EMBL" id="LKTP01000023">
    <property type="protein sequence ID" value="KRG28447.1"/>
    <property type="molecule type" value="Genomic_DNA"/>
</dbReference>
<dbReference type="AlphaFoldDB" id="A0A0Q9Z680"/>
<evidence type="ECO:0000256" key="2">
    <source>
        <dbReference type="ARBA" id="ARBA00022801"/>
    </source>
</evidence>
<dbReference type="InterPro" id="IPR039461">
    <property type="entry name" value="Peptidase_M49"/>
</dbReference>
<dbReference type="PROSITE" id="PS51257">
    <property type="entry name" value="PROKAR_LIPOPROTEIN"/>
    <property type="match status" value="1"/>
</dbReference>
<sequence length="682" mass="77580">MKHKFGILLLALASIFISCNDQEKQANNNQEQTETTKNSSVKVDEFADIKILRYEIPGWENLDLKEQKLVYYLTQAGLAGRDIIWAQNYKHNLKIRKALENIYANYEGDKDSEDWKAFETYLKRIWFSNGIHHHYSNSKIKPDFDKEYLQSLLTATNTELSGEPLEVIFNDKDAKKVNLDEAEGLLSGSATNFYGADVTAAEVEEFYANKKSPNPEKPLSFGLNSKLIKENGQLKEQVYKVDGLYGDAIAEIIKWLEKAEAVAENEKQANALGLLIEYYKTGDLEVWDDYNVAWVEATEGNIDYINGFIEVYNDPLGYRGSYENIVQIKDFDMSQKMKVLEDNVQWFEDNAPIMDEHKKEEVVGVTYKTVIVAGEAGDASPSTPIGVNLPNANWIRQEHGSKSVSLGNIINAYSKAGGSEKLKEFSHDEEEIELSEQYGEQADKLHTALHEVVGHASGKINQGVGQTKETLKSYASTMEEGRADLVGLYYLMDPKLEELGLTDDHTKLGKAAYNDYIRNGMLGQLTRIEMGEDIEEAHMRNRMWVSSWVIEKGKEDGVIEKVQKDGKTYYDIKDYEKLRELFGELLRETQRIKSEGDYEAAKNLVENYGVKVDQEIHKEVLERNEVFKSAPYSGFVNPELVTETDENGEITTIKVTQPESFEEQMLEYSKKYNFLKEDAGAE</sequence>